<keyword evidence="1" id="KW-0732">Signal</keyword>
<reference evidence="3 4" key="1">
    <citation type="submission" date="2024-03" db="EMBL/GenBank/DDBJ databases">
        <authorList>
            <person name="Jo J.-H."/>
        </authorList>
    </citation>
    <scope>NUCLEOTIDE SEQUENCE [LARGE SCALE GENOMIC DNA]</scope>
    <source>
        <strain evidence="3 4">PS1R-30</strain>
    </source>
</reference>
<protein>
    <submittedName>
        <fullName evidence="3">Thermonuclease family protein</fullName>
    </submittedName>
</protein>
<comment type="caution">
    <text evidence="3">The sequence shown here is derived from an EMBL/GenBank/DDBJ whole genome shotgun (WGS) entry which is preliminary data.</text>
</comment>
<dbReference type="Gene3D" id="2.40.50.90">
    <property type="match status" value="1"/>
</dbReference>
<feature type="signal peptide" evidence="1">
    <location>
        <begin position="1"/>
        <end position="22"/>
    </location>
</feature>
<sequence length="148" mass="15675">MKAAIATLALVLVGTAPSTSPASPAGASGDREAAHFAPCRGALRVTCVVDGDTLWYRGVKIRLADINAPELSAPRCHAEARLGAQAARRLADLLNAGGFTLRQADRVEDAYGRRLLVATRDGESLGAMLTAEGLAEPWRGHRRAWCRS</sequence>
<dbReference type="EMBL" id="JBBHJZ010000008">
    <property type="protein sequence ID" value="MEJ5979422.1"/>
    <property type="molecule type" value="Genomic_DNA"/>
</dbReference>
<evidence type="ECO:0000313" key="4">
    <source>
        <dbReference type="Proteomes" id="UP001361239"/>
    </source>
</evidence>
<organism evidence="3 4">
    <name type="scientific">Novosphingobium anseongense</name>
    <dbReference type="NCBI Taxonomy" id="3133436"/>
    <lineage>
        <taxon>Bacteria</taxon>
        <taxon>Pseudomonadati</taxon>
        <taxon>Pseudomonadota</taxon>
        <taxon>Alphaproteobacteria</taxon>
        <taxon>Sphingomonadales</taxon>
        <taxon>Sphingomonadaceae</taxon>
        <taxon>Novosphingobium</taxon>
    </lineage>
</organism>
<feature type="chain" id="PRO_5046081113" evidence="1">
    <location>
        <begin position="23"/>
        <end position="148"/>
    </location>
</feature>
<dbReference type="RefSeq" id="WP_339589362.1">
    <property type="nucleotide sequence ID" value="NZ_JBBHJZ010000008.1"/>
</dbReference>
<evidence type="ECO:0000313" key="3">
    <source>
        <dbReference type="EMBL" id="MEJ5979422.1"/>
    </source>
</evidence>
<name>A0ABU8S2C4_9SPHN</name>
<dbReference type="PROSITE" id="PS50830">
    <property type="entry name" value="TNASE_3"/>
    <property type="match status" value="1"/>
</dbReference>
<dbReference type="Pfam" id="PF00565">
    <property type="entry name" value="SNase"/>
    <property type="match status" value="1"/>
</dbReference>
<feature type="domain" description="TNase-like" evidence="2">
    <location>
        <begin position="44"/>
        <end position="135"/>
    </location>
</feature>
<accession>A0ABU8S2C4</accession>
<evidence type="ECO:0000256" key="1">
    <source>
        <dbReference type="SAM" id="SignalP"/>
    </source>
</evidence>
<dbReference type="InterPro" id="IPR035437">
    <property type="entry name" value="SNase_OB-fold_sf"/>
</dbReference>
<proteinExistence type="predicted"/>
<dbReference type="SUPFAM" id="SSF50199">
    <property type="entry name" value="Staphylococcal nuclease"/>
    <property type="match status" value="1"/>
</dbReference>
<evidence type="ECO:0000259" key="2">
    <source>
        <dbReference type="PROSITE" id="PS50830"/>
    </source>
</evidence>
<dbReference type="InterPro" id="IPR016071">
    <property type="entry name" value="Staphylococal_nuclease_OB-fold"/>
</dbReference>
<keyword evidence="4" id="KW-1185">Reference proteome</keyword>
<dbReference type="Proteomes" id="UP001361239">
    <property type="component" value="Unassembled WGS sequence"/>
</dbReference>
<gene>
    <name evidence="3" type="ORF">WG901_22405</name>
</gene>